<keyword evidence="3" id="KW-0378">Hydrolase</keyword>
<gene>
    <name evidence="3" type="ORF">LDX50_00775</name>
</gene>
<keyword evidence="4" id="KW-1185">Reference proteome</keyword>
<dbReference type="InterPro" id="IPR008928">
    <property type="entry name" value="6-hairpin_glycosidase_sf"/>
</dbReference>
<dbReference type="InterPro" id="IPR012341">
    <property type="entry name" value="6hp_glycosidase-like_sf"/>
</dbReference>
<dbReference type="PANTHER" id="PTHR31616:SF0">
    <property type="entry name" value="GLUCAN 1,4-ALPHA-GLUCOSIDASE"/>
    <property type="match status" value="1"/>
</dbReference>
<dbReference type="Pfam" id="PF00723">
    <property type="entry name" value="Glyco_hydro_15"/>
    <property type="match status" value="1"/>
</dbReference>
<dbReference type="InterPro" id="IPR011613">
    <property type="entry name" value="GH15-like"/>
</dbReference>
<dbReference type="RefSeq" id="WP_225696497.1">
    <property type="nucleotide sequence ID" value="NZ_JAIXNE010000001.1"/>
</dbReference>
<protein>
    <submittedName>
        <fullName evidence="3">Glycoside hydrolase family 15 protein</fullName>
    </submittedName>
</protein>
<evidence type="ECO:0000259" key="1">
    <source>
        <dbReference type="Pfam" id="PF00723"/>
    </source>
</evidence>
<evidence type="ECO:0000313" key="3">
    <source>
        <dbReference type="EMBL" id="MCA6073379.1"/>
    </source>
</evidence>
<accession>A0A9X1HND4</accession>
<dbReference type="SUPFAM" id="SSF48208">
    <property type="entry name" value="Six-hairpin glycosidases"/>
    <property type="match status" value="1"/>
</dbReference>
<proteinExistence type="predicted"/>
<dbReference type="GO" id="GO:0005975">
    <property type="term" value="P:carbohydrate metabolic process"/>
    <property type="evidence" value="ECO:0007669"/>
    <property type="project" value="InterPro"/>
</dbReference>
<dbReference type="AlphaFoldDB" id="A0A9X1HND4"/>
<dbReference type="PANTHER" id="PTHR31616">
    <property type="entry name" value="TREHALASE"/>
    <property type="match status" value="1"/>
</dbReference>
<organism evidence="3 4">
    <name type="scientific">Fulvivirga sedimenti</name>
    <dbReference type="NCBI Taxonomy" id="2879465"/>
    <lineage>
        <taxon>Bacteria</taxon>
        <taxon>Pseudomonadati</taxon>
        <taxon>Bacteroidota</taxon>
        <taxon>Cytophagia</taxon>
        <taxon>Cytophagales</taxon>
        <taxon>Fulvivirgaceae</taxon>
        <taxon>Fulvivirga</taxon>
    </lineage>
</organism>
<reference evidence="3" key="1">
    <citation type="submission" date="2021-09" db="EMBL/GenBank/DDBJ databases">
        <title>Fulvivirga sp. isolated from coastal sediment.</title>
        <authorList>
            <person name="Yu H."/>
        </authorList>
    </citation>
    <scope>NUCLEOTIDE SEQUENCE</scope>
    <source>
        <strain evidence="3">1062</strain>
    </source>
</reference>
<dbReference type="EMBL" id="JAIXNE010000001">
    <property type="protein sequence ID" value="MCA6073379.1"/>
    <property type="molecule type" value="Genomic_DNA"/>
</dbReference>
<sequence length="593" mass="68359">MSRHTYDYGLIGNCSYQAHIHKNTNIEWMCWPRFDSSFIFGAMLDDELGGEFSIKPTEADWSTEQFYIENTNILCTDVSSAGGRYRITDFAPRFHNYERYYKPLMLIRKIEPLEGEPTVIVNCKPVGNYGKLNPEQYEASNHIEYLGLEKELRLTTNFSISYIVEKRSIVLNEPKYLVLTYGAPLEAPLQSTCEAFLDRTKLYWQGWVKNMSVSNFHQEAINRSALVLKIHQYEDTGAIIAAGSTSLPEAPGSGRNWDYRYCWMRDTYYTLTAFNNIGHFEELENYFNYIVNISVKTEDRFQPLYGITGKEHLVEEILPLKGYKGNTPVRVGNQAYTHIQNDVYGQILLTLLPLFIDSRFINRERSESLKMIRQILERIESLMEEPDAGLWEFRTLSQFHCYTYLFHWAGSQAAIKIGKAFSDQKIVEQATRLAKRASEKIEECYDPERKVYTQAIGSPNLDASNLQLILMNYLEPGSAMAADHLKAMEHELKSKEGLFYRYLHKDDFGAPETTFLICAFWHVEALTSVGRIDEAIEAFENLLKYSNHLGLLSEDVEAKTGSMWGNFPQAYSHVGLVNAAYRISRKLDRPNFI</sequence>
<feature type="domain" description="Trehalase-like N-terminal" evidence="2">
    <location>
        <begin position="10"/>
        <end position="138"/>
    </location>
</feature>
<dbReference type="Pfam" id="PF19291">
    <property type="entry name" value="TREH_N"/>
    <property type="match status" value="1"/>
</dbReference>
<comment type="caution">
    <text evidence="3">The sequence shown here is derived from an EMBL/GenBank/DDBJ whole genome shotgun (WGS) entry which is preliminary data.</text>
</comment>
<name>A0A9X1HND4_9BACT</name>
<dbReference type="GO" id="GO:0004553">
    <property type="term" value="F:hydrolase activity, hydrolyzing O-glycosyl compounds"/>
    <property type="evidence" value="ECO:0007669"/>
    <property type="project" value="TreeGrafter"/>
</dbReference>
<evidence type="ECO:0000313" key="4">
    <source>
        <dbReference type="Proteomes" id="UP001139409"/>
    </source>
</evidence>
<dbReference type="Gene3D" id="1.50.10.10">
    <property type="match status" value="1"/>
</dbReference>
<feature type="domain" description="GH15-like" evidence="1">
    <location>
        <begin position="217"/>
        <end position="581"/>
    </location>
</feature>
<dbReference type="Proteomes" id="UP001139409">
    <property type="component" value="Unassembled WGS sequence"/>
</dbReference>
<dbReference type="InterPro" id="IPR045582">
    <property type="entry name" value="Trehalase-like_N"/>
</dbReference>
<evidence type="ECO:0000259" key="2">
    <source>
        <dbReference type="Pfam" id="PF19291"/>
    </source>
</evidence>